<protein>
    <recommendedName>
        <fullName evidence="4">Secreted protein</fullName>
    </recommendedName>
</protein>
<feature type="chain" id="PRO_5044843352" description="Secreted protein" evidence="1">
    <location>
        <begin position="18"/>
        <end position="75"/>
    </location>
</feature>
<dbReference type="AlphaFoldDB" id="A0ABD2WXC3"/>
<proteinExistence type="predicted"/>
<feature type="signal peptide" evidence="1">
    <location>
        <begin position="1"/>
        <end position="17"/>
    </location>
</feature>
<evidence type="ECO:0008006" key="4">
    <source>
        <dbReference type="Google" id="ProtNLM"/>
    </source>
</evidence>
<evidence type="ECO:0000313" key="3">
    <source>
        <dbReference type="Proteomes" id="UP001627154"/>
    </source>
</evidence>
<dbReference type="EMBL" id="JBJJXI010000067">
    <property type="protein sequence ID" value="KAL3397182.1"/>
    <property type="molecule type" value="Genomic_DNA"/>
</dbReference>
<dbReference type="Proteomes" id="UP001627154">
    <property type="component" value="Unassembled WGS sequence"/>
</dbReference>
<sequence length="75" mass="8810">MHTKLLLLLLSIHNYTATSLCAHLIGAARIYRLCARILLARTRSTRITRIMRLKKKKTKKKKKQGWIYVTRDAFL</sequence>
<evidence type="ECO:0000313" key="2">
    <source>
        <dbReference type="EMBL" id="KAL3397182.1"/>
    </source>
</evidence>
<keyword evidence="3" id="KW-1185">Reference proteome</keyword>
<keyword evidence="1" id="KW-0732">Signal</keyword>
<comment type="caution">
    <text evidence="2">The sequence shown here is derived from an EMBL/GenBank/DDBJ whole genome shotgun (WGS) entry which is preliminary data.</text>
</comment>
<accession>A0ABD2WXC3</accession>
<evidence type="ECO:0000256" key="1">
    <source>
        <dbReference type="SAM" id="SignalP"/>
    </source>
</evidence>
<reference evidence="2 3" key="1">
    <citation type="journal article" date="2024" name="bioRxiv">
        <title>A reference genome for Trichogramma kaykai: A tiny desert-dwelling parasitoid wasp with competing sex-ratio distorters.</title>
        <authorList>
            <person name="Culotta J."/>
            <person name="Lindsey A.R."/>
        </authorList>
    </citation>
    <scope>NUCLEOTIDE SEQUENCE [LARGE SCALE GENOMIC DNA]</scope>
    <source>
        <strain evidence="2 3">KSX58</strain>
    </source>
</reference>
<gene>
    <name evidence="2" type="ORF">TKK_009200</name>
</gene>
<organism evidence="2 3">
    <name type="scientific">Trichogramma kaykai</name>
    <dbReference type="NCBI Taxonomy" id="54128"/>
    <lineage>
        <taxon>Eukaryota</taxon>
        <taxon>Metazoa</taxon>
        <taxon>Ecdysozoa</taxon>
        <taxon>Arthropoda</taxon>
        <taxon>Hexapoda</taxon>
        <taxon>Insecta</taxon>
        <taxon>Pterygota</taxon>
        <taxon>Neoptera</taxon>
        <taxon>Endopterygota</taxon>
        <taxon>Hymenoptera</taxon>
        <taxon>Apocrita</taxon>
        <taxon>Proctotrupomorpha</taxon>
        <taxon>Chalcidoidea</taxon>
        <taxon>Trichogrammatidae</taxon>
        <taxon>Trichogramma</taxon>
    </lineage>
</organism>
<name>A0ABD2WXC3_9HYME</name>